<reference evidence="4" key="1">
    <citation type="submission" date="2018-12" db="EMBL/GenBank/DDBJ databases">
        <title>Tengunoibacter tsumagoiensis gen. nov., sp. nov., Dictyobacter kobayashii sp. nov., D. alpinus sp. nov., and D. joshuensis sp. nov. and description of Dictyobacteraceae fam. nov. within the order Ktedonobacterales isolated from Tengu-no-mugimeshi.</title>
        <authorList>
            <person name="Wang C.M."/>
            <person name="Zheng Y."/>
            <person name="Sakai Y."/>
            <person name="Toyoda A."/>
            <person name="Minakuchi Y."/>
            <person name="Abe K."/>
            <person name="Yokota A."/>
            <person name="Yabe S."/>
        </authorList>
    </citation>
    <scope>NUCLEOTIDE SEQUENCE [LARGE SCALE GENOMIC DNA]</scope>
    <source>
        <strain evidence="4">Uno16</strain>
    </source>
</reference>
<gene>
    <name evidence="2 3" type="primary">dtd</name>
    <name evidence="3" type="ORF">KDA_23160</name>
</gene>
<dbReference type="Proteomes" id="UP000287171">
    <property type="component" value="Unassembled WGS sequence"/>
</dbReference>
<dbReference type="CDD" id="cd00563">
    <property type="entry name" value="Dtyr_deacylase"/>
    <property type="match status" value="1"/>
</dbReference>
<evidence type="ECO:0000313" key="3">
    <source>
        <dbReference type="EMBL" id="GCE26832.1"/>
    </source>
</evidence>
<dbReference type="GO" id="GO:0000049">
    <property type="term" value="F:tRNA binding"/>
    <property type="evidence" value="ECO:0007669"/>
    <property type="project" value="UniProtKB-UniRule"/>
</dbReference>
<dbReference type="GO" id="GO:0019478">
    <property type="term" value="P:D-amino acid catabolic process"/>
    <property type="evidence" value="ECO:0007669"/>
    <property type="project" value="UniProtKB-UniRule"/>
</dbReference>
<dbReference type="GO" id="GO:0051500">
    <property type="term" value="F:D-tyrosyl-tRNA(Tyr) deacylase activity"/>
    <property type="evidence" value="ECO:0007669"/>
    <property type="project" value="TreeGrafter"/>
</dbReference>
<dbReference type="PANTHER" id="PTHR10472">
    <property type="entry name" value="D-TYROSYL-TRNA TYR DEACYLASE"/>
    <property type="match status" value="1"/>
</dbReference>
<dbReference type="InterPro" id="IPR023509">
    <property type="entry name" value="DTD-like_sf"/>
</dbReference>
<dbReference type="Gene3D" id="3.50.80.10">
    <property type="entry name" value="D-tyrosyl-tRNA(Tyr) deacylase"/>
    <property type="match status" value="1"/>
</dbReference>
<dbReference type="AlphaFoldDB" id="A0A402B657"/>
<comment type="domain">
    <text evidence="2">A Gly-cisPro motif from one monomer fits into the active site of the other monomer to allow specific chiral rejection of L-amino acids.</text>
</comment>
<comment type="similarity">
    <text evidence="1 2">Belongs to the DTD family.</text>
</comment>
<dbReference type="EMBL" id="BIFT01000001">
    <property type="protein sequence ID" value="GCE26832.1"/>
    <property type="molecule type" value="Genomic_DNA"/>
</dbReference>
<proteinExistence type="inferred from homology"/>
<protein>
    <recommendedName>
        <fullName evidence="2">D-aminoacyl-tRNA deacylase</fullName>
        <shortName evidence="2">DTD</shortName>
        <ecNumber evidence="2">3.1.1.96</ecNumber>
    </recommendedName>
    <alternativeName>
        <fullName evidence="2">Gly-tRNA(Ala) deacylase</fullName>
        <ecNumber evidence="2">3.1.1.-</ecNumber>
    </alternativeName>
</protein>
<comment type="caution">
    <text evidence="3">The sequence shown here is derived from an EMBL/GenBank/DDBJ whole genome shotgun (WGS) entry which is preliminary data.</text>
</comment>
<sequence>MRAVVQRVSRASVTVDDQVVGSIGHGLLVLLGIGPEDGDAQIRQLTDKLVYLRIFEDSEGKMNLSVLDIQGAVLVVSQFTLYADIRKGRRPSFTAAAPPALAETLVERFKNSISSHGLQVSGGVFGAHMQVSLVNDGPVTILVDSDQLSR</sequence>
<dbReference type="InterPro" id="IPR003732">
    <property type="entry name" value="Daa-tRNA_deacyls_DTD"/>
</dbReference>
<dbReference type="GO" id="GO:0043908">
    <property type="term" value="F:Ser(Gly)-tRNA(Ala) hydrolase activity"/>
    <property type="evidence" value="ECO:0007669"/>
    <property type="project" value="UniProtKB-UniRule"/>
</dbReference>
<organism evidence="3 4">
    <name type="scientific">Dictyobacter alpinus</name>
    <dbReference type="NCBI Taxonomy" id="2014873"/>
    <lineage>
        <taxon>Bacteria</taxon>
        <taxon>Bacillati</taxon>
        <taxon>Chloroflexota</taxon>
        <taxon>Ktedonobacteria</taxon>
        <taxon>Ktedonobacterales</taxon>
        <taxon>Dictyobacteraceae</taxon>
        <taxon>Dictyobacter</taxon>
    </lineage>
</organism>
<feature type="short sequence motif" description="Gly-cisPro motif, important for rejection of L-amino acids" evidence="2">
    <location>
        <begin position="137"/>
        <end position="138"/>
    </location>
</feature>
<comment type="function">
    <text evidence="2">An aminoacyl-tRNA editing enzyme that deacylates mischarged D-aminoacyl-tRNAs. Also deacylates mischarged glycyl-tRNA(Ala), protecting cells against glycine mischarging by AlaRS. Acts via tRNA-based rather than protein-based catalysis; rejects L-amino acids rather than detecting D-amino acids in the active site. By recycling D-aminoacyl-tRNA to D-amino acids and free tRNA molecules, this enzyme counteracts the toxicity associated with the formation of D-aminoacyl-tRNA entities in vivo and helps enforce protein L-homochirality.</text>
</comment>
<comment type="catalytic activity">
    <reaction evidence="2">
        <text>glycyl-tRNA(Ala) + H2O = tRNA(Ala) + glycine + H(+)</text>
        <dbReference type="Rhea" id="RHEA:53744"/>
        <dbReference type="Rhea" id="RHEA-COMP:9657"/>
        <dbReference type="Rhea" id="RHEA-COMP:13640"/>
        <dbReference type="ChEBI" id="CHEBI:15377"/>
        <dbReference type="ChEBI" id="CHEBI:15378"/>
        <dbReference type="ChEBI" id="CHEBI:57305"/>
        <dbReference type="ChEBI" id="CHEBI:78442"/>
        <dbReference type="ChEBI" id="CHEBI:78522"/>
    </reaction>
</comment>
<keyword evidence="2" id="KW-0820">tRNA-binding</keyword>
<keyword evidence="4" id="KW-1185">Reference proteome</keyword>
<evidence type="ECO:0000313" key="4">
    <source>
        <dbReference type="Proteomes" id="UP000287171"/>
    </source>
</evidence>
<dbReference type="NCBIfam" id="TIGR00256">
    <property type="entry name" value="D-aminoacyl-tRNA deacylase"/>
    <property type="match status" value="1"/>
</dbReference>
<dbReference type="FunFam" id="3.50.80.10:FF:000001">
    <property type="entry name" value="D-aminoacyl-tRNA deacylase"/>
    <property type="match status" value="1"/>
</dbReference>
<name>A0A402B657_9CHLR</name>
<keyword evidence="2" id="KW-0378">Hydrolase</keyword>
<comment type="subcellular location">
    <subcellularLocation>
        <location evidence="2">Cytoplasm</location>
    </subcellularLocation>
</comment>
<keyword evidence="2" id="KW-0694">RNA-binding</keyword>
<dbReference type="GO" id="GO:0106026">
    <property type="term" value="F:Gly-tRNA(Ala) deacylase activity"/>
    <property type="evidence" value="ECO:0007669"/>
    <property type="project" value="UniProtKB-UniRule"/>
</dbReference>
<dbReference type="GO" id="GO:0005737">
    <property type="term" value="C:cytoplasm"/>
    <property type="evidence" value="ECO:0007669"/>
    <property type="project" value="UniProtKB-SubCell"/>
</dbReference>
<dbReference type="PANTHER" id="PTHR10472:SF5">
    <property type="entry name" value="D-AMINOACYL-TRNA DEACYLASE 1"/>
    <property type="match status" value="1"/>
</dbReference>
<evidence type="ECO:0000256" key="1">
    <source>
        <dbReference type="ARBA" id="ARBA00009673"/>
    </source>
</evidence>
<evidence type="ECO:0000256" key="2">
    <source>
        <dbReference type="HAMAP-Rule" id="MF_00518"/>
    </source>
</evidence>
<comment type="catalytic activity">
    <reaction evidence="2">
        <text>a D-aminoacyl-tRNA + H2O = a tRNA + a D-alpha-amino acid + H(+)</text>
        <dbReference type="Rhea" id="RHEA:13953"/>
        <dbReference type="Rhea" id="RHEA-COMP:10123"/>
        <dbReference type="Rhea" id="RHEA-COMP:10124"/>
        <dbReference type="ChEBI" id="CHEBI:15377"/>
        <dbReference type="ChEBI" id="CHEBI:15378"/>
        <dbReference type="ChEBI" id="CHEBI:59871"/>
        <dbReference type="ChEBI" id="CHEBI:78442"/>
        <dbReference type="ChEBI" id="CHEBI:79333"/>
        <dbReference type="EC" id="3.1.1.96"/>
    </reaction>
</comment>
<dbReference type="EC" id="3.1.1.96" evidence="2"/>
<dbReference type="RefSeq" id="WP_126627243.1">
    <property type="nucleotide sequence ID" value="NZ_BIFT01000001.1"/>
</dbReference>
<dbReference type="Pfam" id="PF02580">
    <property type="entry name" value="Tyr_Deacylase"/>
    <property type="match status" value="1"/>
</dbReference>
<accession>A0A402B657</accession>
<dbReference type="OrthoDB" id="9801395at2"/>
<dbReference type="EC" id="3.1.1.-" evidence="2"/>
<comment type="subunit">
    <text evidence="2">Homodimer.</text>
</comment>
<keyword evidence="2" id="KW-0963">Cytoplasm</keyword>
<dbReference type="HAMAP" id="MF_00518">
    <property type="entry name" value="Deacylase_Dtd"/>
    <property type="match status" value="1"/>
</dbReference>
<dbReference type="SUPFAM" id="SSF69500">
    <property type="entry name" value="DTD-like"/>
    <property type="match status" value="1"/>
</dbReference>